<organism evidence="9">
    <name type="scientific">Leifsonia sp. NPDC080035</name>
    <dbReference type="NCBI Taxonomy" id="3143936"/>
    <lineage>
        <taxon>Bacteria</taxon>
        <taxon>Bacillati</taxon>
        <taxon>Actinomycetota</taxon>
        <taxon>Actinomycetes</taxon>
        <taxon>Micrococcales</taxon>
        <taxon>Microbacteriaceae</taxon>
        <taxon>Leifsonia</taxon>
    </lineage>
</organism>
<dbReference type="Pfam" id="PF05977">
    <property type="entry name" value="MFS_3"/>
    <property type="match status" value="1"/>
</dbReference>
<keyword evidence="4 7" id="KW-0812">Transmembrane</keyword>
<feature type="transmembrane region" description="Helical" evidence="7">
    <location>
        <begin position="257"/>
        <end position="276"/>
    </location>
</feature>
<dbReference type="InterPro" id="IPR036259">
    <property type="entry name" value="MFS_trans_sf"/>
</dbReference>
<keyword evidence="5 7" id="KW-1133">Transmembrane helix</keyword>
<evidence type="ECO:0000256" key="7">
    <source>
        <dbReference type="SAM" id="Phobius"/>
    </source>
</evidence>
<feature type="transmembrane region" description="Helical" evidence="7">
    <location>
        <begin position="44"/>
        <end position="64"/>
    </location>
</feature>
<evidence type="ECO:0000256" key="6">
    <source>
        <dbReference type="ARBA" id="ARBA00023136"/>
    </source>
</evidence>
<dbReference type="PANTHER" id="PTHR23513:SF6">
    <property type="entry name" value="MAJOR FACILITATOR SUPERFAMILY ASSOCIATED DOMAIN-CONTAINING PROTEIN"/>
    <property type="match status" value="1"/>
</dbReference>
<comment type="subcellular location">
    <subcellularLocation>
        <location evidence="1">Cell membrane</location>
        <topology evidence="1">Multi-pass membrane protein</topology>
    </subcellularLocation>
</comment>
<feature type="domain" description="Major facilitator superfamily (MFS) profile" evidence="8">
    <location>
        <begin position="1"/>
        <end position="400"/>
    </location>
</feature>
<evidence type="ECO:0000256" key="3">
    <source>
        <dbReference type="ARBA" id="ARBA00022475"/>
    </source>
</evidence>
<feature type="transmembrane region" description="Helical" evidence="7">
    <location>
        <begin position="288"/>
        <end position="305"/>
    </location>
</feature>
<gene>
    <name evidence="9" type="ORF">AAME72_16070</name>
</gene>
<evidence type="ECO:0000256" key="2">
    <source>
        <dbReference type="ARBA" id="ARBA00022448"/>
    </source>
</evidence>
<dbReference type="SUPFAM" id="SSF103473">
    <property type="entry name" value="MFS general substrate transporter"/>
    <property type="match status" value="1"/>
</dbReference>
<dbReference type="InterPro" id="IPR020846">
    <property type="entry name" value="MFS_dom"/>
</dbReference>
<dbReference type="GO" id="GO:0005886">
    <property type="term" value="C:plasma membrane"/>
    <property type="evidence" value="ECO:0007669"/>
    <property type="project" value="UniProtKB-SubCell"/>
</dbReference>
<feature type="transmembrane region" description="Helical" evidence="7">
    <location>
        <begin position="161"/>
        <end position="188"/>
    </location>
</feature>
<feature type="transmembrane region" description="Helical" evidence="7">
    <location>
        <begin position="221"/>
        <end position="245"/>
    </location>
</feature>
<evidence type="ECO:0000259" key="8">
    <source>
        <dbReference type="PROSITE" id="PS50850"/>
    </source>
</evidence>
<proteinExistence type="predicted"/>
<evidence type="ECO:0000256" key="5">
    <source>
        <dbReference type="ARBA" id="ARBA00022989"/>
    </source>
</evidence>
<feature type="transmembrane region" description="Helical" evidence="7">
    <location>
        <begin position="378"/>
        <end position="395"/>
    </location>
</feature>
<keyword evidence="3" id="KW-1003">Cell membrane</keyword>
<reference evidence="9" key="1">
    <citation type="submission" date="2024-05" db="EMBL/GenBank/DDBJ databases">
        <title>The Natural Products Discovery Center: Release of the First 8490 Sequenced Strains for Exploring Actinobacteria Biosynthetic Diversity.</title>
        <authorList>
            <person name="Kalkreuter E."/>
            <person name="Kautsar S.A."/>
            <person name="Yang D."/>
            <person name="Bader C.D."/>
            <person name="Teijaro C.N."/>
            <person name="Fluegel L."/>
            <person name="Davis C.M."/>
            <person name="Simpson J.R."/>
            <person name="Lauterbach L."/>
            <person name="Steele A.D."/>
            <person name="Gui C."/>
            <person name="Meng S."/>
            <person name="Li G."/>
            <person name="Viehrig K."/>
            <person name="Ye F."/>
            <person name="Su P."/>
            <person name="Kiefer A.F."/>
            <person name="Nichols A."/>
            <person name="Cepeda A.J."/>
            <person name="Yan W."/>
            <person name="Fan B."/>
            <person name="Jiang Y."/>
            <person name="Adhikari A."/>
            <person name="Zheng C.-J."/>
            <person name="Schuster L."/>
            <person name="Cowan T.M."/>
            <person name="Smanski M.J."/>
            <person name="Chevrette M.G."/>
            <person name="de Carvalho L.P.S."/>
            <person name="Shen B."/>
        </authorList>
    </citation>
    <scope>NUCLEOTIDE SEQUENCE</scope>
    <source>
        <strain evidence="9">NPDC080035</strain>
    </source>
</reference>
<feature type="transmembrane region" description="Helical" evidence="7">
    <location>
        <begin position="311"/>
        <end position="331"/>
    </location>
</feature>
<name>A0AAU7G9G5_9MICO</name>
<evidence type="ECO:0000256" key="1">
    <source>
        <dbReference type="ARBA" id="ARBA00004651"/>
    </source>
</evidence>
<feature type="transmembrane region" description="Helical" evidence="7">
    <location>
        <begin position="352"/>
        <end position="372"/>
    </location>
</feature>
<keyword evidence="6 7" id="KW-0472">Membrane</keyword>
<dbReference type="InterPro" id="IPR010290">
    <property type="entry name" value="TM_effector"/>
</dbReference>
<feature type="transmembrane region" description="Helical" evidence="7">
    <location>
        <begin position="85"/>
        <end position="106"/>
    </location>
</feature>
<evidence type="ECO:0000256" key="4">
    <source>
        <dbReference type="ARBA" id="ARBA00022692"/>
    </source>
</evidence>
<dbReference type="Gene3D" id="1.20.1250.20">
    <property type="entry name" value="MFS general substrate transporter like domains"/>
    <property type="match status" value="1"/>
</dbReference>
<evidence type="ECO:0000313" key="9">
    <source>
        <dbReference type="EMBL" id="XBM47576.1"/>
    </source>
</evidence>
<protein>
    <submittedName>
        <fullName evidence="9">MFS transporter</fullName>
    </submittedName>
</protein>
<dbReference type="PANTHER" id="PTHR23513">
    <property type="entry name" value="INTEGRAL MEMBRANE EFFLUX PROTEIN-RELATED"/>
    <property type="match status" value="1"/>
</dbReference>
<dbReference type="PROSITE" id="PS50850">
    <property type="entry name" value="MFS"/>
    <property type="match status" value="1"/>
</dbReference>
<accession>A0AAU7G9G5</accession>
<dbReference type="RefSeq" id="WP_348787547.1">
    <property type="nucleotide sequence ID" value="NZ_CP157390.1"/>
</dbReference>
<dbReference type="GO" id="GO:0022857">
    <property type="term" value="F:transmembrane transporter activity"/>
    <property type="evidence" value="ECO:0007669"/>
    <property type="project" value="InterPro"/>
</dbReference>
<keyword evidence="2" id="KW-0813">Transport</keyword>
<dbReference type="CDD" id="cd06173">
    <property type="entry name" value="MFS_MefA_like"/>
    <property type="match status" value="1"/>
</dbReference>
<dbReference type="AlphaFoldDB" id="A0AAU7G9G5"/>
<sequence length="424" mass="44835">MTSSIRLGAPYWKLWTSASFSNLADGVMKVALPLVAVRYTDSPALIAGLSFAFTLPWLLFALTAGALADRYDRRRLMLIANIARAAFLAALTIVTIAGAESIWLLYVAALCVGTAETIYDTSSQSILPQLVDRSALPRANGRLYAAEFATNQFIGPPLGGFLVAAGIGLAFGSPVLLWVAAVGVLLLVRGRFDTGHTGQTTMRADIAEGLRFLWGNTLLRVLAIMVGGMNFASNAAMTVFVLYAVGAGSQMKLTDPGYGILITTFAIGSILGTFLAETVERLLGRAGALILTVFGSLATIITPALTTSPWIIGAAFFVGGVLISVWNIITVSLRQRVTPHRLLGRLNSAYRLLAWGTMPLGAAAGGLIAQLFGIPAVFFSMSALVLCLLTGMIWVTNRRMDAAEREAEAAEAADTAAEAPASER</sequence>
<dbReference type="EMBL" id="CP157390">
    <property type="protein sequence ID" value="XBM47576.1"/>
    <property type="molecule type" value="Genomic_DNA"/>
</dbReference>